<keyword evidence="1" id="KW-0732">Signal</keyword>
<sequence length="68" mass="7792">MPAGGLIKLPPICLLCVCVYNIHGLNNLAYWCVVSGNYAPGFRKFMLSRFGIMLFLFDETKFERIEFL</sequence>
<organism evidence="2 3">
    <name type="scientific">Caenorhabditis tropicalis</name>
    <dbReference type="NCBI Taxonomy" id="1561998"/>
    <lineage>
        <taxon>Eukaryota</taxon>
        <taxon>Metazoa</taxon>
        <taxon>Ecdysozoa</taxon>
        <taxon>Nematoda</taxon>
        <taxon>Chromadorea</taxon>
        <taxon>Rhabditida</taxon>
        <taxon>Rhabditina</taxon>
        <taxon>Rhabditomorpha</taxon>
        <taxon>Rhabditoidea</taxon>
        <taxon>Rhabditidae</taxon>
        <taxon>Peloderinae</taxon>
        <taxon>Caenorhabditis</taxon>
    </lineage>
</organism>
<evidence type="ECO:0000256" key="1">
    <source>
        <dbReference type="SAM" id="SignalP"/>
    </source>
</evidence>
<dbReference type="AlphaFoldDB" id="A0A1I7TEV0"/>
<protein>
    <submittedName>
        <fullName evidence="3">7TM_GPCR_Srx domain-containing protein</fullName>
    </submittedName>
</protein>
<keyword evidence="2" id="KW-1185">Reference proteome</keyword>
<proteinExistence type="predicted"/>
<evidence type="ECO:0000313" key="3">
    <source>
        <dbReference type="WBParaSite" id="Csp11.Scaffold595.g5250.t1"/>
    </source>
</evidence>
<feature type="chain" id="PRO_5009307426" evidence="1">
    <location>
        <begin position="25"/>
        <end position="68"/>
    </location>
</feature>
<evidence type="ECO:0000313" key="2">
    <source>
        <dbReference type="Proteomes" id="UP000095282"/>
    </source>
</evidence>
<name>A0A1I7TEV0_9PELO</name>
<dbReference type="Proteomes" id="UP000095282">
    <property type="component" value="Unplaced"/>
</dbReference>
<dbReference type="WBParaSite" id="Csp11.Scaffold595.g5250.t1">
    <property type="protein sequence ID" value="Csp11.Scaffold595.g5250.t1"/>
    <property type="gene ID" value="Csp11.Scaffold595.g5250"/>
</dbReference>
<feature type="signal peptide" evidence="1">
    <location>
        <begin position="1"/>
        <end position="24"/>
    </location>
</feature>
<accession>A0A1I7TEV0</accession>
<reference evidence="3" key="1">
    <citation type="submission" date="2016-11" db="UniProtKB">
        <authorList>
            <consortium name="WormBaseParasite"/>
        </authorList>
    </citation>
    <scope>IDENTIFICATION</scope>
</reference>